<dbReference type="AlphaFoldDB" id="A0A183DNN1"/>
<feature type="region of interest" description="Disordered" evidence="1">
    <location>
        <begin position="59"/>
        <end position="92"/>
    </location>
</feature>
<name>A0A183DNN1_9BILA</name>
<evidence type="ECO:0000313" key="3">
    <source>
        <dbReference type="Proteomes" id="UP000271098"/>
    </source>
</evidence>
<reference evidence="2 3" key="2">
    <citation type="submission" date="2018-11" db="EMBL/GenBank/DDBJ databases">
        <authorList>
            <consortium name="Pathogen Informatics"/>
        </authorList>
    </citation>
    <scope>NUCLEOTIDE SEQUENCE [LARGE SCALE GENOMIC DNA]</scope>
</reference>
<reference evidence="4" key="1">
    <citation type="submission" date="2016-06" db="UniProtKB">
        <authorList>
            <consortium name="WormBaseParasite"/>
        </authorList>
    </citation>
    <scope>IDENTIFICATION</scope>
</reference>
<keyword evidence="3" id="KW-1185">Reference proteome</keyword>
<protein>
    <submittedName>
        <fullName evidence="2 4">Uncharacterized protein</fullName>
    </submittedName>
</protein>
<dbReference type="EMBL" id="UYRT01077925">
    <property type="protein sequence ID" value="VDN17285.1"/>
    <property type="molecule type" value="Genomic_DNA"/>
</dbReference>
<gene>
    <name evidence="2" type="ORF">GPUH_LOCUS10322</name>
</gene>
<evidence type="ECO:0000256" key="1">
    <source>
        <dbReference type="SAM" id="MobiDB-lite"/>
    </source>
</evidence>
<dbReference type="OrthoDB" id="10616466at2759"/>
<dbReference type="Proteomes" id="UP000271098">
    <property type="component" value="Unassembled WGS sequence"/>
</dbReference>
<evidence type="ECO:0000313" key="2">
    <source>
        <dbReference type="EMBL" id="VDN17285.1"/>
    </source>
</evidence>
<accession>A0A183DNN1</accession>
<evidence type="ECO:0000313" key="4">
    <source>
        <dbReference type="WBParaSite" id="GPUH_0001033501-mRNA-1"/>
    </source>
</evidence>
<dbReference type="WBParaSite" id="GPUH_0001033501-mRNA-1">
    <property type="protein sequence ID" value="GPUH_0001033501-mRNA-1"/>
    <property type="gene ID" value="GPUH_0001033501"/>
</dbReference>
<feature type="compositionally biased region" description="Low complexity" evidence="1">
    <location>
        <begin position="73"/>
        <end position="84"/>
    </location>
</feature>
<organism evidence="4">
    <name type="scientific">Gongylonema pulchrum</name>
    <dbReference type="NCBI Taxonomy" id="637853"/>
    <lineage>
        <taxon>Eukaryota</taxon>
        <taxon>Metazoa</taxon>
        <taxon>Ecdysozoa</taxon>
        <taxon>Nematoda</taxon>
        <taxon>Chromadorea</taxon>
        <taxon>Rhabditida</taxon>
        <taxon>Spirurina</taxon>
        <taxon>Spiruromorpha</taxon>
        <taxon>Spiruroidea</taxon>
        <taxon>Gongylonematidae</taxon>
        <taxon>Gongylonema</taxon>
    </lineage>
</organism>
<sequence>MSCECFIATPQLHADDLDVVSSLLIFRIFDREELLCMPLTALPKSTVIASSLSSSVSSSLLTSKTPMPPPPSLTLASPFSSSNSARSKLNGKGGFSLNAFCSERLKEIAEKAG</sequence>
<proteinExistence type="predicted"/>